<dbReference type="InterPro" id="IPR050900">
    <property type="entry name" value="Transposase_IS3/IS150/IS904"/>
</dbReference>
<dbReference type="GO" id="GO:0003676">
    <property type="term" value="F:nucleic acid binding"/>
    <property type="evidence" value="ECO:0007669"/>
    <property type="project" value="InterPro"/>
</dbReference>
<dbReference type="InterPro" id="IPR001584">
    <property type="entry name" value="Integrase_cat-core"/>
</dbReference>
<feature type="domain" description="Integrase catalytic" evidence="1">
    <location>
        <begin position="97"/>
        <end position="261"/>
    </location>
</feature>
<dbReference type="AlphaFoldDB" id="A0A517NGR6"/>
<dbReference type="KEGG" id="rlc:K227x_46720"/>
<gene>
    <name evidence="2" type="ORF">K227x_46720</name>
</gene>
<dbReference type="InterPro" id="IPR036397">
    <property type="entry name" value="RNaseH_sf"/>
</dbReference>
<accession>A0A517NGR6</accession>
<dbReference type="InterPro" id="IPR012337">
    <property type="entry name" value="RNaseH-like_sf"/>
</dbReference>
<evidence type="ECO:0000313" key="2">
    <source>
        <dbReference type="EMBL" id="QDT06263.1"/>
    </source>
</evidence>
<proteinExistence type="predicted"/>
<dbReference type="Pfam" id="PF00665">
    <property type="entry name" value="rve"/>
    <property type="match status" value="1"/>
</dbReference>
<dbReference type="SUPFAM" id="SSF53098">
    <property type="entry name" value="Ribonuclease H-like"/>
    <property type="match status" value="1"/>
</dbReference>
<dbReference type="PROSITE" id="PS50994">
    <property type="entry name" value="INTEGRASE"/>
    <property type="match status" value="1"/>
</dbReference>
<dbReference type="Proteomes" id="UP000318538">
    <property type="component" value="Chromosome"/>
</dbReference>
<dbReference type="Gene3D" id="3.30.420.10">
    <property type="entry name" value="Ribonuclease H-like superfamily/Ribonuclease H"/>
    <property type="match status" value="1"/>
</dbReference>
<reference evidence="2 3" key="1">
    <citation type="submission" date="2019-02" db="EMBL/GenBank/DDBJ databases">
        <title>Deep-cultivation of Planctomycetes and their phenomic and genomic characterization uncovers novel biology.</title>
        <authorList>
            <person name="Wiegand S."/>
            <person name="Jogler M."/>
            <person name="Boedeker C."/>
            <person name="Pinto D."/>
            <person name="Vollmers J."/>
            <person name="Rivas-Marin E."/>
            <person name="Kohn T."/>
            <person name="Peeters S.H."/>
            <person name="Heuer A."/>
            <person name="Rast P."/>
            <person name="Oberbeckmann S."/>
            <person name="Bunk B."/>
            <person name="Jeske O."/>
            <person name="Meyerdierks A."/>
            <person name="Storesund J.E."/>
            <person name="Kallscheuer N."/>
            <person name="Luecker S."/>
            <person name="Lage O.M."/>
            <person name="Pohl T."/>
            <person name="Merkel B.J."/>
            <person name="Hornburger P."/>
            <person name="Mueller R.-W."/>
            <person name="Bruemmer F."/>
            <person name="Labrenz M."/>
            <person name="Spormann A.M."/>
            <person name="Op den Camp H."/>
            <person name="Overmann J."/>
            <person name="Amann R."/>
            <person name="Jetten M.S.M."/>
            <person name="Mascher T."/>
            <person name="Medema M.H."/>
            <person name="Devos D.P."/>
            <person name="Kaster A.-K."/>
            <person name="Ovreas L."/>
            <person name="Rohde M."/>
            <person name="Galperin M.Y."/>
            <person name="Jogler C."/>
        </authorList>
    </citation>
    <scope>NUCLEOTIDE SEQUENCE [LARGE SCALE GENOMIC DNA]</scope>
    <source>
        <strain evidence="2 3">K22_7</strain>
    </source>
</reference>
<organism evidence="2 3">
    <name type="scientific">Rubripirellula lacrimiformis</name>
    <dbReference type="NCBI Taxonomy" id="1930273"/>
    <lineage>
        <taxon>Bacteria</taxon>
        <taxon>Pseudomonadati</taxon>
        <taxon>Planctomycetota</taxon>
        <taxon>Planctomycetia</taxon>
        <taxon>Pirellulales</taxon>
        <taxon>Pirellulaceae</taxon>
        <taxon>Rubripirellula</taxon>
    </lineage>
</organism>
<dbReference type="PANTHER" id="PTHR46889:SF4">
    <property type="entry name" value="TRANSPOSASE INSO FOR INSERTION SEQUENCE ELEMENT IS911B-RELATED"/>
    <property type="match status" value="1"/>
</dbReference>
<keyword evidence="3" id="KW-1185">Reference proteome</keyword>
<sequence length="294" mass="33972">MRWIELPTSKYHNWKRRYGKVNAHNGKVPREWWLEDWEKQAIVDFHDKNPLEGYRRLTFMMLDEDVVAVAPSTVYRVLKAAGRLDRKSNKASQKGNGFKHPLKAHAHWHVDISYINAGGTFFYLITILDGYSRYIVHHELRESMTELDVEIVCQAALEKHPGVKPRIISDNGPQFVAGDFKSFVRHSGMTHVKTSPYYPQSNGKLERWHKSLKVESIRPNCPRNAAEAIKLISEYVHHYNEVRLHSAIGYVTPADFLAGLAPEIHFERDRKLEEARMRRRSTSRSSDSELAVAG</sequence>
<evidence type="ECO:0000259" key="1">
    <source>
        <dbReference type="PROSITE" id="PS50994"/>
    </source>
</evidence>
<name>A0A517NGR6_9BACT</name>
<evidence type="ECO:0000313" key="3">
    <source>
        <dbReference type="Proteomes" id="UP000318538"/>
    </source>
</evidence>
<dbReference type="GO" id="GO:0015074">
    <property type="term" value="P:DNA integration"/>
    <property type="evidence" value="ECO:0007669"/>
    <property type="project" value="InterPro"/>
</dbReference>
<protein>
    <submittedName>
        <fullName evidence="2">IS2 transposase TnpB</fullName>
    </submittedName>
</protein>
<dbReference type="PANTHER" id="PTHR46889">
    <property type="entry name" value="TRANSPOSASE INSF FOR INSERTION SEQUENCE IS3B-RELATED"/>
    <property type="match status" value="1"/>
</dbReference>
<dbReference type="EMBL" id="CP036525">
    <property type="protein sequence ID" value="QDT06263.1"/>
    <property type="molecule type" value="Genomic_DNA"/>
</dbReference>
<dbReference type="Pfam" id="PF13333">
    <property type="entry name" value="rve_2"/>
    <property type="match status" value="1"/>
</dbReference>